<protein>
    <submittedName>
        <fullName evidence="1">Uncharacterized protein</fullName>
    </submittedName>
</protein>
<dbReference type="PROSITE" id="PS51257">
    <property type="entry name" value="PROKAR_LIPOPROTEIN"/>
    <property type="match status" value="1"/>
</dbReference>
<accession>A0A9D2A7V1</accession>
<evidence type="ECO:0000313" key="1">
    <source>
        <dbReference type="EMBL" id="HIZ03046.1"/>
    </source>
</evidence>
<dbReference type="EMBL" id="DXCL01000010">
    <property type="protein sequence ID" value="HIZ03046.1"/>
    <property type="molecule type" value="Genomic_DNA"/>
</dbReference>
<dbReference type="Gene3D" id="3.90.70.10">
    <property type="entry name" value="Cysteine proteinases"/>
    <property type="match status" value="1"/>
</dbReference>
<reference evidence="1" key="2">
    <citation type="submission" date="2021-04" db="EMBL/GenBank/DDBJ databases">
        <authorList>
            <person name="Gilroy R."/>
        </authorList>
    </citation>
    <scope>NUCLEOTIDE SEQUENCE</scope>
    <source>
        <strain evidence="1">CHK187-5294</strain>
    </source>
</reference>
<comment type="caution">
    <text evidence="1">The sequence shown here is derived from an EMBL/GenBank/DDBJ whole genome shotgun (WGS) entry which is preliminary data.</text>
</comment>
<dbReference type="AlphaFoldDB" id="A0A9D2A7V1"/>
<gene>
    <name evidence="1" type="ORF">H9727_02045</name>
</gene>
<sequence>MFKTKKKSLISLLLSTVFMFTIACSILMNPLYASASEYELTESDRLFIENVIFEMAPQAGTTCNELAYTYDDVYFSNEEWGGYVIEFTADEQEGYAIFFSINGTLKLIEINFNAFSPFYGKAGMKIYPALGYYYLKIDGSYYNASTMNLDNDYAKTQTPEFYASSAANASEVITRSITYNYGTRSTYEISNFYYQYSTELTGHSNNCCNVAGLILLNYWNKKFNNDILKLSSTDMDSAGNIKDSKGSEIMTIFYDYMNTNWFFNMGGTLPSNCYEGFQRYIEEHGYAISMSIGITYNDIMTKLTEGIPVFITATNYYFSSSPNTTSLPVPNSHPMPSSSTLNITYTHFTGISNIHTFIAYGYARYNLYTSDNQLMQEQLLKIANGWGGTCYFNYGISDKIDSAALNVFKPQ</sequence>
<proteinExistence type="predicted"/>
<name>A0A9D2A7V1_9FIRM</name>
<organism evidence="1 2">
    <name type="scientific">Candidatus Borkfalkia avistercoris</name>
    <dbReference type="NCBI Taxonomy" id="2838504"/>
    <lineage>
        <taxon>Bacteria</taxon>
        <taxon>Bacillati</taxon>
        <taxon>Bacillota</taxon>
        <taxon>Clostridia</taxon>
        <taxon>Christensenellales</taxon>
        <taxon>Christensenellaceae</taxon>
        <taxon>Candidatus Borkfalkia</taxon>
    </lineage>
</organism>
<dbReference type="Proteomes" id="UP000824132">
    <property type="component" value="Unassembled WGS sequence"/>
</dbReference>
<reference evidence="1" key="1">
    <citation type="journal article" date="2021" name="PeerJ">
        <title>Extensive microbial diversity within the chicken gut microbiome revealed by metagenomics and culture.</title>
        <authorList>
            <person name="Gilroy R."/>
            <person name="Ravi A."/>
            <person name="Getino M."/>
            <person name="Pursley I."/>
            <person name="Horton D.L."/>
            <person name="Alikhan N.F."/>
            <person name="Baker D."/>
            <person name="Gharbi K."/>
            <person name="Hall N."/>
            <person name="Watson M."/>
            <person name="Adriaenssens E.M."/>
            <person name="Foster-Nyarko E."/>
            <person name="Jarju S."/>
            <person name="Secka A."/>
            <person name="Antonio M."/>
            <person name="Oren A."/>
            <person name="Chaudhuri R.R."/>
            <person name="La Ragione R."/>
            <person name="Hildebrand F."/>
            <person name="Pallen M.J."/>
        </authorList>
    </citation>
    <scope>NUCLEOTIDE SEQUENCE</scope>
    <source>
        <strain evidence="1">CHK187-5294</strain>
    </source>
</reference>
<evidence type="ECO:0000313" key="2">
    <source>
        <dbReference type="Proteomes" id="UP000824132"/>
    </source>
</evidence>